<reference evidence="3" key="1">
    <citation type="journal article" date="2019" name="Int. J. Syst. Evol. Microbiol.">
        <title>The Global Catalogue of Microorganisms (GCM) 10K type strain sequencing project: providing services to taxonomists for standard genome sequencing and annotation.</title>
        <authorList>
            <consortium name="The Broad Institute Genomics Platform"/>
            <consortium name="The Broad Institute Genome Sequencing Center for Infectious Disease"/>
            <person name="Wu L."/>
            <person name="Ma J."/>
        </authorList>
    </citation>
    <scope>NUCLEOTIDE SEQUENCE [LARGE SCALE GENOMIC DNA]</scope>
    <source>
        <strain evidence="3">CECT 7184</strain>
    </source>
</reference>
<dbReference type="Pfam" id="PF03551">
    <property type="entry name" value="PadR"/>
    <property type="match status" value="1"/>
</dbReference>
<organism evidence="2 3">
    <name type="scientific">Thalassorhabdus alkalitolerans</name>
    <dbReference type="NCBI Taxonomy" id="2282697"/>
    <lineage>
        <taxon>Bacteria</taxon>
        <taxon>Bacillati</taxon>
        <taxon>Bacillota</taxon>
        <taxon>Bacilli</taxon>
        <taxon>Bacillales</taxon>
        <taxon>Bacillaceae</taxon>
        <taxon>Thalassorhabdus</taxon>
    </lineage>
</organism>
<dbReference type="RefSeq" id="WP_385941679.1">
    <property type="nucleotide sequence ID" value="NZ_JBHSOZ010000005.1"/>
</dbReference>
<comment type="caution">
    <text evidence="2">The sequence shown here is derived from an EMBL/GenBank/DDBJ whole genome shotgun (WGS) entry which is preliminary data.</text>
</comment>
<dbReference type="InterPro" id="IPR036390">
    <property type="entry name" value="WH_DNA-bd_sf"/>
</dbReference>
<evidence type="ECO:0000313" key="3">
    <source>
        <dbReference type="Proteomes" id="UP001596142"/>
    </source>
</evidence>
<dbReference type="InterPro" id="IPR036388">
    <property type="entry name" value="WH-like_DNA-bd_sf"/>
</dbReference>
<proteinExistence type="predicted"/>
<feature type="domain" description="Transcription regulator PadR N-terminal" evidence="1">
    <location>
        <begin position="15"/>
        <end position="75"/>
    </location>
</feature>
<keyword evidence="3" id="KW-1185">Reference proteome</keyword>
<dbReference type="Gene3D" id="1.10.10.10">
    <property type="entry name" value="Winged helix-like DNA-binding domain superfamily/Winged helix DNA-binding domain"/>
    <property type="match status" value="1"/>
</dbReference>
<dbReference type="EMBL" id="JBHSOZ010000005">
    <property type="protein sequence ID" value="MFC5713646.1"/>
    <property type="molecule type" value="Genomic_DNA"/>
</dbReference>
<dbReference type="Proteomes" id="UP001596142">
    <property type="component" value="Unassembled WGS sequence"/>
</dbReference>
<sequence length="93" mass="11190">MLRDFFLGTIKIHRLYHASKEPIYGSYMIEELKNHGYDMSSRTIYPTLHQLEEKVVCGRIRMYYTTTESGNNLLRAWRQIRELAEEVLYENKE</sequence>
<accession>A0ABW0YPG0</accession>
<dbReference type="SUPFAM" id="SSF46785">
    <property type="entry name" value="Winged helix' DNA-binding domain"/>
    <property type="match status" value="1"/>
</dbReference>
<evidence type="ECO:0000259" key="1">
    <source>
        <dbReference type="Pfam" id="PF03551"/>
    </source>
</evidence>
<gene>
    <name evidence="2" type="ORF">ACFPU1_12705</name>
</gene>
<evidence type="ECO:0000313" key="2">
    <source>
        <dbReference type="EMBL" id="MFC5713646.1"/>
    </source>
</evidence>
<dbReference type="InterPro" id="IPR005149">
    <property type="entry name" value="Tscrpt_reg_PadR_N"/>
</dbReference>
<name>A0ABW0YPG0_9BACI</name>
<protein>
    <submittedName>
        <fullName evidence="2">PadR family transcriptional regulator</fullName>
    </submittedName>
</protein>